<keyword evidence="3" id="KW-1185">Reference proteome</keyword>
<feature type="chain" id="PRO_5035433480" evidence="1">
    <location>
        <begin position="22"/>
        <end position="148"/>
    </location>
</feature>
<sequence>MMMKAVFIGLVLAAMAQMAQGQNTTMSPSTATGPPAGQNGTACTALTDDCRSQANAILANITSLIPNIFKKGIKAQIKALCSNVAAKAKCFENAAKSGVCEGIPDVVKRFDGITIPGTCSGGLIPLPNIALAFTALLTAMLVEKLQIF</sequence>
<evidence type="ECO:0000313" key="2">
    <source>
        <dbReference type="EMBL" id="CAH1238689.1"/>
    </source>
</evidence>
<dbReference type="Proteomes" id="UP000838412">
    <property type="component" value="Chromosome 10"/>
</dbReference>
<dbReference type="OrthoDB" id="10025621at2759"/>
<reference evidence="2" key="1">
    <citation type="submission" date="2022-01" db="EMBL/GenBank/DDBJ databases">
        <authorList>
            <person name="Braso-Vives M."/>
        </authorList>
    </citation>
    <scope>NUCLEOTIDE SEQUENCE</scope>
</reference>
<keyword evidence="1" id="KW-0732">Signal</keyword>
<gene>
    <name evidence="2" type="primary">Hypp5619</name>
    <name evidence="2" type="ORF">BLAG_LOCUS3183</name>
</gene>
<dbReference type="AlphaFoldDB" id="A0A8J9VG19"/>
<feature type="signal peptide" evidence="1">
    <location>
        <begin position="1"/>
        <end position="21"/>
    </location>
</feature>
<accession>A0A8J9VG19</accession>
<organism evidence="2 3">
    <name type="scientific">Branchiostoma lanceolatum</name>
    <name type="common">Common lancelet</name>
    <name type="synonym">Amphioxus lanceolatum</name>
    <dbReference type="NCBI Taxonomy" id="7740"/>
    <lineage>
        <taxon>Eukaryota</taxon>
        <taxon>Metazoa</taxon>
        <taxon>Chordata</taxon>
        <taxon>Cephalochordata</taxon>
        <taxon>Leptocardii</taxon>
        <taxon>Amphioxiformes</taxon>
        <taxon>Branchiostomatidae</taxon>
        <taxon>Branchiostoma</taxon>
    </lineage>
</organism>
<dbReference type="EMBL" id="OV696695">
    <property type="protein sequence ID" value="CAH1238689.1"/>
    <property type="molecule type" value="Genomic_DNA"/>
</dbReference>
<evidence type="ECO:0000313" key="3">
    <source>
        <dbReference type="Proteomes" id="UP000838412"/>
    </source>
</evidence>
<evidence type="ECO:0000256" key="1">
    <source>
        <dbReference type="SAM" id="SignalP"/>
    </source>
</evidence>
<protein>
    <submittedName>
        <fullName evidence="2">Hypp5619 protein</fullName>
    </submittedName>
</protein>
<name>A0A8J9VG19_BRALA</name>
<proteinExistence type="predicted"/>